<proteinExistence type="predicted"/>
<name>A0A6J5G9X0_9BURK</name>
<organism evidence="1 2">
    <name type="scientific">Paraburkholderia fynbosensis</name>
    <dbReference type="NCBI Taxonomy" id="1200993"/>
    <lineage>
        <taxon>Bacteria</taxon>
        <taxon>Pseudomonadati</taxon>
        <taxon>Pseudomonadota</taxon>
        <taxon>Betaproteobacteria</taxon>
        <taxon>Burkholderiales</taxon>
        <taxon>Burkholderiaceae</taxon>
        <taxon>Paraburkholderia</taxon>
    </lineage>
</organism>
<gene>
    <name evidence="1" type="ORF">LMG27177_03440</name>
</gene>
<sequence>MHDHRHRSTGSEDLNMAIQSPCVDICRIDGNSGFCVGCLRTRAEIREWKGMPDERRQEVLDELAQRAVKLPSEATLTTAPRSS</sequence>
<dbReference type="AlphaFoldDB" id="A0A6J5G9X0"/>
<accession>A0A6J5G9X0</accession>
<reference evidence="1 2" key="1">
    <citation type="submission" date="2020-04" db="EMBL/GenBank/DDBJ databases">
        <authorList>
            <person name="De Canck E."/>
        </authorList>
    </citation>
    <scope>NUCLEOTIDE SEQUENCE [LARGE SCALE GENOMIC DNA]</scope>
    <source>
        <strain evidence="1 2">LMG 27177</strain>
    </source>
</reference>
<dbReference type="PANTHER" id="PTHR35175">
    <property type="entry name" value="DUF1289 DOMAIN-CONTAINING PROTEIN"/>
    <property type="match status" value="1"/>
</dbReference>
<dbReference type="Proteomes" id="UP000494252">
    <property type="component" value="Unassembled WGS sequence"/>
</dbReference>
<evidence type="ECO:0000313" key="2">
    <source>
        <dbReference type="Proteomes" id="UP000494252"/>
    </source>
</evidence>
<protein>
    <recommendedName>
        <fullName evidence="3">Fe-S protein</fullName>
    </recommendedName>
</protein>
<dbReference type="PANTHER" id="PTHR35175:SF2">
    <property type="entry name" value="DUF1289 DOMAIN-CONTAINING PROTEIN"/>
    <property type="match status" value="1"/>
</dbReference>
<evidence type="ECO:0000313" key="1">
    <source>
        <dbReference type="EMBL" id="CAB3793518.1"/>
    </source>
</evidence>
<dbReference type="EMBL" id="CADIKI010000009">
    <property type="protein sequence ID" value="CAB3793518.1"/>
    <property type="molecule type" value="Genomic_DNA"/>
</dbReference>
<evidence type="ECO:0008006" key="3">
    <source>
        <dbReference type="Google" id="ProtNLM"/>
    </source>
</evidence>
<dbReference type="InterPro" id="IPR010710">
    <property type="entry name" value="DUF1289"/>
</dbReference>
<keyword evidence="2" id="KW-1185">Reference proteome</keyword>
<dbReference type="Pfam" id="PF06945">
    <property type="entry name" value="DUF1289"/>
    <property type="match status" value="1"/>
</dbReference>